<evidence type="ECO:0000313" key="1">
    <source>
        <dbReference type="EMBL" id="KAJ3808865.1"/>
    </source>
</evidence>
<protein>
    <submittedName>
        <fullName evidence="1">Uncharacterized protein</fullName>
    </submittedName>
</protein>
<keyword evidence="2" id="KW-1185">Reference proteome</keyword>
<organism evidence="1 2">
    <name type="scientific">Lentinula aff. lateritia</name>
    <dbReference type="NCBI Taxonomy" id="2804960"/>
    <lineage>
        <taxon>Eukaryota</taxon>
        <taxon>Fungi</taxon>
        <taxon>Dikarya</taxon>
        <taxon>Basidiomycota</taxon>
        <taxon>Agaricomycotina</taxon>
        <taxon>Agaricomycetes</taxon>
        <taxon>Agaricomycetidae</taxon>
        <taxon>Agaricales</taxon>
        <taxon>Marasmiineae</taxon>
        <taxon>Omphalotaceae</taxon>
        <taxon>Lentinula</taxon>
    </lineage>
</organism>
<sequence>MAKAKGFLGGRMSKQTAQKSTGGPAPVMSLGPKKYSTNTSTAATKKDTITPAAATENSGGPEDEEANKGMLSPIALHRSARSTCRPQRYSEDHYEDAEVPAKSCLRATAITTLEPSNLKYAAKSQQHIYCAGCKDGGKLLQCDAPTLYPVLLHCGRFVCWGPEGSQKCIEVKSGVTEALLEDEDNTFLCLACWSMISKMNLVKKNWDLAYPGIVIRETLAPITRMIHMVNNNSRTFFNPLDILPMAVISISLEGMAIEPFDTCLVELRGFYKDTDVPFIAPHMEFDLYHKRDQYIEAIENLVFELKSKGIEHVVVFFTTHSTPDGMLHFSPGGVNGTSTTTCDVLAGVFTEEFREVLGTMDTMLFILACGGAFMLKESFDSIGTLAKT</sequence>
<accession>A0ACC1TVQ9</accession>
<comment type="caution">
    <text evidence="1">The sequence shown here is derived from an EMBL/GenBank/DDBJ whole genome shotgun (WGS) entry which is preliminary data.</text>
</comment>
<evidence type="ECO:0000313" key="2">
    <source>
        <dbReference type="Proteomes" id="UP001163835"/>
    </source>
</evidence>
<proteinExistence type="predicted"/>
<reference evidence="1" key="1">
    <citation type="submission" date="2022-09" db="EMBL/GenBank/DDBJ databases">
        <title>A Global Phylogenomic Analysis of the Shiitake Genus Lentinula.</title>
        <authorList>
            <consortium name="DOE Joint Genome Institute"/>
            <person name="Sierra-Patev S."/>
            <person name="Min B."/>
            <person name="Naranjo-Ortiz M."/>
            <person name="Looney B."/>
            <person name="Konkel Z."/>
            <person name="Slot J.C."/>
            <person name="Sakamoto Y."/>
            <person name="Steenwyk J.L."/>
            <person name="Rokas A."/>
            <person name="Carro J."/>
            <person name="Camarero S."/>
            <person name="Ferreira P."/>
            <person name="Molpeceres G."/>
            <person name="Ruiz-Duenas F.J."/>
            <person name="Serrano A."/>
            <person name="Henrissat B."/>
            <person name="Drula E."/>
            <person name="Hughes K.W."/>
            <person name="Mata J.L."/>
            <person name="Ishikawa N.K."/>
            <person name="Vargas-Isla R."/>
            <person name="Ushijima S."/>
            <person name="Smith C.A."/>
            <person name="Ahrendt S."/>
            <person name="Andreopoulos W."/>
            <person name="He G."/>
            <person name="Labutti K."/>
            <person name="Lipzen A."/>
            <person name="Ng V."/>
            <person name="Riley R."/>
            <person name="Sandor L."/>
            <person name="Barry K."/>
            <person name="Martinez A.T."/>
            <person name="Xiao Y."/>
            <person name="Gibbons J.G."/>
            <person name="Terashima K."/>
            <person name="Grigoriev I.V."/>
            <person name="Hibbett D.S."/>
        </authorList>
    </citation>
    <scope>NUCLEOTIDE SEQUENCE</scope>
    <source>
        <strain evidence="1">TMI1499</strain>
    </source>
</reference>
<gene>
    <name evidence="1" type="ORF">F5876DRAFT_78307</name>
</gene>
<dbReference type="EMBL" id="MU795193">
    <property type="protein sequence ID" value="KAJ3808865.1"/>
    <property type="molecule type" value="Genomic_DNA"/>
</dbReference>
<dbReference type="Proteomes" id="UP001163835">
    <property type="component" value="Unassembled WGS sequence"/>
</dbReference>
<name>A0ACC1TVQ9_9AGAR</name>